<feature type="compositionally biased region" description="Basic and acidic residues" evidence="2">
    <location>
        <begin position="80"/>
        <end position="90"/>
    </location>
</feature>
<dbReference type="GO" id="GO:0003677">
    <property type="term" value="F:DNA binding"/>
    <property type="evidence" value="ECO:0007669"/>
    <property type="project" value="InterPro"/>
</dbReference>
<dbReference type="SMART" id="SM00906">
    <property type="entry name" value="Fungal_trans"/>
    <property type="match status" value="1"/>
</dbReference>
<feature type="compositionally biased region" description="Polar residues" evidence="2">
    <location>
        <begin position="748"/>
        <end position="757"/>
    </location>
</feature>
<dbReference type="GeneID" id="70125140"/>
<evidence type="ECO:0000256" key="2">
    <source>
        <dbReference type="SAM" id="MobiDB-lite"/>
    </source>
</evidence>
<dbReference type="CDD" id="cd12148">
    <property type="entry name" value="fungal_TF_MHR"/>
    <property type="match status" value="1"/>
</dbReference>
<keyword evidence="5" id="KW-1185">Reference proteome</keyword>
<evidence type="ECO:0000259" key="3">
    <source>
        <dbReference type="SMART" id="SM00906"/>
    </source>
</evidence>
<sequence length="801" mass="88892">MRAAGAGETRACDRFRPCSLCLRANAECEPAEVSQSATGRPRRAQPRPAAYTPTRGRLPTDSPVDGFMLRIPVDRASSSDNREASSDADKQSPQVIIPESSRHDVSSTPTAPVYGESESAMGIVRRICRLGSQSIDGQPTSAIPDGELETHTPQISNDNQRLPISSILNCQFPGEETIRALVEDYFDTVHWFSLIIYEPHFRKRLATVQCGYAYSSDTPFILLLCVMLSMGAWYRSARTSGHDATAWRLLSNELLQVVESRLIHIMDHHSLTAIQTCILLGSHHVYHGRPNLSFSLLGATIKIAHALSLHKDVDHGDLGDIEERKRVWWTIYTWDRFASISYGRPLSIDDQDCDVSMPGSFAESPYFKQSSLGTQPTSILYSPYQIELSKLYVLTSPVLKMIFGTCSTRPSKDDFELRYTLLINDVVQKLVIWHSQLPSYLSLDLDQDYQPGQTTWESRAHVLQSLALQLTFDNLLIVIYRPFLSRQVERLSKPALNAHLDAHSTSPHDLHRQSVSQRPCDNGLTADILNLSDNVPKGVSEHWWNAAVRTAQVTHLPQLTQLATDSHLVAFMAMNLFHSAIVLVLNALSDPLSDGVQGIKRTVTRILRLQELVGRQSTLSSQSSAVLKNLIRLLLKREGEAMLDFSPSISLSSDAHVLQPTCVSEGNIISTVEDALRLSSREIQTIGHQTWNGTEPATSDAQHLSENLASLQQVFQTPNGSGNQHETFRRVPETDSSALDSAAHYPQAQGQPWTSFGEQGGPSFANDLHQSSNSTEIGGNNMFWLWDYNWDGLFDGGGSLS</sequence>
<name>A0A9P8UG46_9PEZI</name>
<dbReference type="InterPro" id="IPR007219">
    <property type="entry name" value="XnlR_reg_dom"/>
</dbReference>
<feature type="compositionally biased region" description="Low complexity" evidence="2">
    <location>
        <begin position="46"/>
        <end position="55"/>
    </location>
</feature>
<dbReference type="GO" id="GO:0003700">
    <property type="term" value="F:DNA-binding transcription factor activity"/>
    <property type="evidence" value="ECO:0007669"/>
    <property type="project" value="InterPro"/>
</dbReference>
<evidence type="ECO:0000313" key="4">
    <source>
        <dbReference type="EMBL" id="KAH6651566.1"/>
    </source>
</evidence>
<dbReference type="GO" id="GO:0006351">
    <property type="term" value="P:DNA-templated transcription"/>
    <property type="evidence" value="ECO:0007669"/>
    <property type="project" value="InterPro"/>
</dbReference>
<gene>
    <name evidence="4" type="ORF">BKA67DRAFT_331674</name>
</gene>
<keyword evidence="1" id="KW-0539">Nucleus</keyword>
<reference evidence="4" key="1">
    <citation type="journal article" date="2021" name="Nat. Commun.">
        <title>Genetic determinants of endophytism in the Arabidopsis root mycobiome.</title>
        <authorList>
            <person name="Mesny F."/>
            <person name="Miyauchi S."/>
            <person name="Thiergart T."/>
            <person name="Pickel B."/>
            <person name="Atanasova L."/>
            <person name="Karlsson M."/>
            <person name="Huettel B."/>
            <person name="Barry K.W."/>
            <person name="Haridas S."/>
            <person name="Chen C."/>
            <person name="Bauer D."/>
            <person name="Andreopoulos W."/>
            <person name="Pangilinan J."/>
            <person name="LaButti K."/>
            <person name="Riley R."/>
            <person name="Lipzen A."/>
            <person name="Clum A."/>
            <person name="Drula E."/>
            <person name="Henrissat B."/>
            <person name="Kohler A."/>
            <person name="Grigoriev I.V."/>
            <person name="Martin F.M."/>
            <person name="Hacquard S."/>
        </authorList>
    </citation>
    <scope>NUCLEOTIDE SEQUENCE</scope>
    <source>
        <strain evidence="4">MPI-SDFR-AT-0073</strain>
    </source>
</reference>
<feature type="region of interest" description="Disordered" evidence="2">
    <location>
        <begin position="718"/>
        <end position="772"/>
    </location>
</feature>
<organism evidence="4 5">
    <name type="scientific">Truncatella angustata</name>
    <dbReference type="NCBI Taxonomy" id="152316"/>
    <lineage>
        <taxon>Eukaryota</taxon>
        <taxon>Fungi</taxon>
        <taxon>Dikarya</taxon>
        <taxon>Ascomycota</taxon>
        <taxon>Pezizomycotina</taxon>
        <taxon>Sordariomycetes</taxon>
        <taxon>Xylariomycetidae</taxon>
        <taxon>Amphisphaeriales</taxon>
        <taxon>Sporocadaceae</taxon>
        <taxon>Truncatella</taxon>
    </lineage>
</organism>
<dbReference type="Pfam" id="PF04082">
    <property type="entry name" value="Fungal_trans"/>
    <property type="match status" value="1"/>
</dbReference>
<evidence type="ECO:0000256" key="1">
    <source>
        <dbReference type="ARBA" id="ARBA00023242"/>
    </source>
</evidence>
<dbReference type="OrthoDB" id="3266505at2759"/>
<dbReference type="PANTHER" id="PTHR46910">
    <property type="entry name" value="TRANSCRIPTION FACTOR PDR1"/>
    <property type="match status" value="1"/>
</dbReference>
<dbReference type="Proteomes" id="UP000758603">
    <property type="component" value="Unassembled WGS sequence"/>
</dbReference>
<dbReference type="GO" id="GO:0008270">
    <property type="term" value="F:zinc ion binding"/>
    <property type="evidence" value="ECO:0007669"/>
    <property type="project" value="InterPro"/>
</dbReference>
<feature type="domain" description="Xylanolytic transcriptional activator regulatory" evidence="3">
    <location>
        <begin position="293"/>
        <end position="364"/>
    </location>
</feature>
<accession>A0A9P8UG46</accession>
<proteinExistence type="predicted"/>
<dbReference type="AlphaFoldDB" id="A0A9P8UG46"/>
<dbReference type="PANTHER" id="PTHR46910:SF8">
    <property type="entry name" value="ZN(II)2CYS6 TRANSCRIPTION FACTOR (EUROFUNG)"/>
    <property type="match status" value="1"/>
</dbReference>
<evidence type="ECO:0000313" key="5">
    <source>
        <dbReference type="Proteomes" id="UP000758603"/>
    </source>
</evidence>
<dbReference type="InterPro" id="IPR050987">
    <property type="entry name" value="AtrR-like"/>
</dbReference>
<feature type="region of interest" description="Disordered" evidence="2">
    <location>
        <begin position="27"/>
        <end position="116"/>
    </location>
</feature>
<protein>
    <submittedName>
        <fullName evidence="4">Fungal-specific transcription factor domain-containing protein</fullName>
    </submittedName>
</protein>
<dbReference type="RefSeq" id="XP_045955844.1">
    <property type="nucleotide sequence ID" value="XM_046096247.1"/>
</dbReference>
<dbReference type="EMBL" id="JAGPXC010000006">
    <property type="protein sequence ID" value="KAH6651566.1"/>
    <property type="molecule type" value="Genomic_DNA"/>
</dbReference>
<comment type="caution">
    <text evidence="4">The sequence shown here is derived from an EMBL/GenBank/DDBJ whole genome shotgun (WGS) entry which is preliminary data.</text>
</comment>